<dbReference type="EMBL" id="FOFD01000003">
    <property type="protein sequence ID" value="SEQ96902.1"/>
    <property type="molecule type" value="Genomic_DNA"/>
</dbReference>
<evidence type="ECO:0000256" key="1">
    <source>
        <dbReference type="SAM" id="MobiDB-lite"/>
    </source>
</evidence>
<dbReference type="Pfam" id="PF24743">
    <property type="entry name" value="DUF7692"/>
    <property type="match status" value="1"/>
</dbReference>
<dbReference type="InterPro" id="IPR056109">
    <property type="entry name" value="DUF7692"/>
</dbReference>
<accession>A0A1H9KCU5</accession>
<name>A0A1H9KCU5_9EURY</name>
<protein>
    <recommendedName>
        <fullName evidence="2">DUF7692 domain-containing protein</fullName>
    </recommendedName>
</protein>
<reference evidence="4" key="1">
    <citation type="submission" date="2016-10" db="EMBL/GenBank/DDBJ databases">
        <authorList>
            <person name="Varghese N."/>
            <person name="Submissions S."/>
        </authorList>
    </citation>
    <scope>NUCLEOTIDE SEQUENCE [LARGE SCALE GENOMIC DNA]</scope>
    <source>
        <strain evidence="4">DSM 25055</strain>
    </source>
</reference>
<gene>
    <name evidence="3" type="ORF">SAMN04489841_2882</name>
</gene>
<dbReference type="Proteomes" id="UP000199114">
    <property type="component" value="Unassembled WGS sequence"/>
</dbReference>
<dbReference type="RefSeq" id="WP_394328393.1">
    <property type="nucleotide sequence ID" value="NZ_FOFD01000003.1"/>
</dbReference>
<evidence type="ECO:0000259" key="2">
    <source>
        <dbReference type="Pfam" id="PF24743"/>
    </source>
</evidence>
<sequence>MPGSVRIRTGDGNEWRYDEIERAADYYDCNRSNAVAFACHDVVELVANIRQVLEREDLTLEQRREIADTLSTGKTSHSVSTDIDVETPSD</sequence>
<dbReference type="AlphaFoldDB" id="A0A1H9KCU5"/>
<dbReference type="STRING" id="1186196.SAMN04489841_2882"/>
<proteinExistence type="predicted"/>
<feature type="compositionally biased region" description="Polar residues" evidence="1">
    <location>
        <begin position="69"/>
        <end position="81"/>
    </location>
</feature>
<feature type="domain" description="DUF7692" evidence="2">
    <location>
        <begin position="5"/>
        <end position="59"/>
    </location>
</feature>
<evidence type="ECO:0000313" key="3">
    <source>
        <dbReference type="EMBL" id="SEQ96902.1"/>
    </source>
</evidence>
<feature type="region of interest" description="Disordered" evidence="1">
    <location>
        <begin position="67"/>
        <end position="90"/>
    </location>
</feature>
<organism evidence="3 4">
    <name type="scientific">Natrinema salaciae</name>
    <dbReference type="NCBI Taxonomy" id="1186196"/>
    <lineage>
        <taxon>Archaea</taxon>
        <taxon>Methanobacteriati</taxon>
        <taxon>Methanobacteriota</taxon>
        <taxon>Stenosarchaea group</taxon>
        <taxon>Halobacteria</taxon>
        <taxon>Halobacteriales</taxon>
        <taxon>Natrialbaceae</taxon>
        <taxon>Natrinema</taxon>
    </lineage>
</organism>
<keyword evidence="4" id="KW-1185">Reference proteome</keyword>
<evidence type="ECO:0000313" key="4">
    <source>
        <dbReference type="Proteomes" id="UP000199114"/>
    </source>
</evidence>